<protein>
    <submittedName>
        <fullName evidence="2">Uncharacterized protein</fullName>
    </submittedName>
</protein>
<accession>A0A9D3YYY4</accession>
<dbReference type="Proteomes" id="UP000828390">
    <property type="component" value="Unassembled WGS sequence"/>
</dbReference>
<proteinExistence type="predicted"/>
<reference evidence="2" key="2">
    <citation type="submission" date="2020-11" db="EMBL/GenBank/DDBJ databases">
        <authorList>
            <person name="McCartney M.A."/>
            <person name="Auch B."/>
            <person name="Kono T."/>
            <person name="Mallez S."/>
            <person name="Becker A."/>
            <person name="Gohl D.M."/>
            <person name="Silverstein K.A.T."/>
            <person name="Koren S."/>
            <person name="Bechman K.B."/>
            <person name="Herman A."/>
            <person name="Abrahante J.E."/>
            <person name="Garbe J."/>
        </authorList>
    </citation>
    <scope>NUCLEOTIDE SEQUENCE</scope>
    <source>
        <strain evidence="2">Duluth1</strain>
        <tissue evidence="2">Whole animal</tissue>
    </source>
</reference>
<evidence type="ECO:0000313" key="3">
    <source>
        <dbReference type="Proteomes" id="UP000828390"/>
    </source>
</evidence>
<organism evidence="2 3">
    <name type="scientific">Dreissena polymorpha</name>
    <name type="common">Zebra mussel</name>
    <name type="synonym">Mytilus polymorpha</name>
    <dbReference type="NCBI Taxonomy" id="45954"/>
    <lineage>
        <taxon>Eukaryota</taxon>
        <taxon>Metazoa</taxon>
        <taxon>Spiralia</taxon>
        <taxon>Lophotrochozoa</taxon>
        <taxon>Mollusca</taxon>
        <taxon>Bivalvia</taxon>
        <taxon>Autobranchia</taxon>
        <taxon>Heteroconchia</taxon>
        <taxon>Euheterodonta</taxon>
        <taxon>Imparidentia</taxon>
        <taxon>Neoheterodontei</taxon>
        <taxon>Myida</taxon>
        <taxon>Dreissenoidea</taxon>
        <taxon>Dreissenidae</taxon>
        <taxon>Dreissena</taxon>
    </lineage>
</organism>
<dbReference type="AlphaFoldDB" id="A0A9D3YYY4"/>
<keyword evidence="3" id="KW-1185">Reference proteome</keyword>
<sequence length="61" mass="6775">MEDSGRQFDGVHVDNTDDVSSDGDEITKRLLNPLYENFYENTRQLTANLSALPAGESPPPH</sequence>
<gene>
    <name evidence="2" type="ORF">DPMN_068291</name>
</gene>
<comment type="caution">
    <text evidence="2">The sequence shown here is derived from an EMBL/GenBank/DDBJ whole genome shotgun (WGS) entry which is preliminary data.</text>
</comment>
<feature type="compositionally biased region" description="Basic and acidic residues" evidence="1">
    <location>
        <begin position="1"/>
        <end position="15"/>
    </location>
</feature>
<evidence type="ECO:0000313" key="2">
    <source>
        <dbReference type="EMBL" id="KAH3708832.1"/>
    </source>
</evidence>
<feature type="region of interest" description="Disordered" evidence="1">
    <location>
        <begin position="1"/>
        <end position="24"/>
    </location>
</feature>
<reference evidence="2" key="1">
    <citation type="journal article" date="2019" name="bioRxiv">
        <title>The Genome of the Zebra Mussel, Dreissena polymorpha: A Resource for Invasive Species Research.</title>
        <authorList>
            <person name="McCartney M.A."/>
            <person name="Auch B."/>
            <person name="Kono T."/>
            <person name="Mallez S."/>
            <person name="Zhang Y."/>
            <person name="Obille A."/>
            <person name="Becker A."/>
            <person name="Abrahante J.E."/>
            <person name="Garbe J."/>
            <person name="Badalamenti J.P."/>
            <person name="Herman A."/>
            <person name="Mangelson H."/>
            <person name="Liachko I."/>
            <person name="Sullivan S."/>
            <person name="Sone E.D."/>
            <person name="Koren S."/>
            <person name="Silverstein K.A.T."/>
            <person name="Beckman K.B."/>
            <person name="Gohl D.M."/>
        </authorList>
    </citation>
    <scope>NUCLEOTIDE SEQUENCE</scope>
    <source>
        <strain evidence="2">Duluth1</strain>
        <tissue evidence="2">Whole animal</tissue>
    </source>
</reference>
<dbReference type="EMBL" id="JAIWYP010000014">
    <property type="protein sequence ID" value="KAH3708832.1"/>
    <property type="molecule type" value="Genomic_DNA"/>
</dbReference>
<evidence type="ECO:0000256" key="1">
    <source>
        <dbReference type="SAM" id="MobiDB-lite"/>
    </source>
</evidence>
<name>A0A9D3YYY4_DREPO</name>